<proteinExistence type="predicted"/>
<reference evidence="10" key="1">
    <citation type="submission" date="2023-10" db="EMBL/GenBank/DDBJ databases">
        <authorList>
            <person name="Chen Y."/>
            <person name="Shah S."/>
            <person name="Dougan E. K."/>
            <person name="Thang M."/>
            <person name="Chan C."/>
        </authorList>
    </citation>
    <scope>NUCLEOTIDE SEQUENCE [LARGE SCALE GENOMIC DNA]</scope>
</reference>
<feature type="chain" id="PRO_5046452058" description="GOST seven transmembrane domain-containing protein" evidence="8">
    <location>
        <begin position="36"/>
        <end position="521"/>
    </location>
</feature>
<feature type="transmembrane region" description="Helical" evidence="7">
    <location>
        <begin position="279"/>
        <end position="306"/>
    </location>
</feature>
<dbReference type="Pfam" id="PF06814">
    <property type="entry name" value="GOST_TM"/>
    <property type="match status" value="1"/>
</dbReference>
<keyword evidence="11" id="KW-1185">Reference proteome</keyword>
<feature type="domain" description="GOST seven transmembrane" evidence="9">
    <location>
        <begin position="213"/>
        <end position="459"/>
    </location>
</feature>
<feature type="transmembrane region" description="Helical" evidence="7">
    <location>
        <begin position="351"/>
        <end position="375"/>
    </location>
</feature>
<evidence type="ECO:0000259" key="9">
    <source>
        <dbReference type="Pfam" id="PF06814"/>
    </source>
</evidence>
<feature type="transmembrane region" description="Helical" evidence="7">
    <location>
        <begin position="435"/>
        <end position="453"/>
    </location>
</feature>
<comment type="subcellular location">
    <subcellularLocation>
        <location evidence="1">Membrane</location>
        <topology evidence="1">Multi-pass membrane protein</topology>
    </subcellularLocation>
</comment>
<dbReference type="InterPro" id="IPR009637">
    <property type="entry name" value="GPR107/GPR108-like"/>
</dbReference>
<accession>A0ABN9WII3</accession>
<dbReference type="Proteomes" id="UP001189429">
    <property type="component" value="Unassembled WGS sequence"/>
</dbReference>
<feature type="transmembrane region" description="Helical" evidence="7">
    <location>
        <begin position="247"/>
        <end position="267"/>
    </location>
</feature>
<comment type="caution">
    <text evidence="10">The sequence shown here is derived from an EMBL/GenBank/DDBJ whole genome shotgun (WGS) entry which is preliminary data.</text>
</comment>
<name>A0ABN9WII3_9DINO</name>
<evidence type="ECO:0000256" key="3">
    <source>
        <dbReference type="ARBA" id="ARBA00022729"/>
    </source>
</evidence>
<keyword evidence="4 7" id="KW-1133">Transmembrane helix</keyword>
<keyword evidence="2 7" id="KW-0812">Transmembrane</keyword>
<feature type="compositionally biased region" description="Basic and acidic residues" evidence="6">
    <location>
        <begin position="470"/>
        <end position="482"/>
    </location>
</feature>
<keyword evidence="3 8" id="KW-0732">Signal</keyword>
<dbReference type="PANTHER" id="PTHR21229">
    <property type="entry name" value="LUNG SEVEN TRANSMEMBRANE RECEPTOR"/>
    <property type="match status" value="1"/>
</dbReference>
<evidence type="ECO:0000256" key="8">
    <source>
        <dbReference type="SAM" id="SignalP"/>
    </source>
</evidence>
<evidence type="ECO:0000256" key="1">
    <source>
        <dbReference type="ARBA" id="ARBA00004141"/>
    </source>
</evidence>
<evidence type="ECO:0000313" key="10">
    <source>
        <dbReference type="EMBL" id="CAK0886305.1"/>
    </source>
</evidence>
<dbReference type="PANTHER" id="PTHR21229:SF1">
    <property type="entry name" value="GH17801P"/>
    <property type="match status" value="1"/>
</dbReference>
<dbReference type="InterPro" id="IPR053937">
    <property type="entry name" value="GOST_TM"/>
</dbReference>
<keyword evidence="5 7" id="KW-0472">Membrane</keyword>
<evidence type="ECO:0000256" key="7">
    <source>
        <dbReference type="SAM" id="Phobius"/>
    </source>
</evidence>
<dbReference type="EMBL" id="CAUYUJ010018785">
    <property type="protein sequence ID" value="CAK0886305.1"/>
    <property type="molecule type" value="Genomic_DNA"/>
</dbReference>
<evidence type="ECO:0000256" key="5">
    <source>
        <dbReference type="ARBA" id="ARBA00023136"/>
    </source>
</evidence>
<feature type="transmembrane region" description="Helical" evidence="7">
    <location>
        <begin position="396"/>
        <end position="415"/>
    </location>
</feature>
<evidence type="ECO:0000256" key="2">
    <source>
        <dbReference type="ARBA" id="ARBA00022692"/>
    </source>
</evidence>
<feature type="region of interest" description="Disordered" evidence="6">
    <location>
        <begin position="464"/>
        <end position="496"/>
    </location>
</feature>
<sequence>MWTASRFADGRRRLRGHGQTVVALLLLAVGRPARAQIYQLEQEPVPEGKSLRTMYAFYVYSHHDAPEKTLGQPFVKFHSLVSHSSNPKVSNDEMRGYEGIQMSILPFTEFKNIIDMSAFCSTDDDVKQGLIAKKDQIIVRLPENIKDPSDLNVYVHTVMFGEEHPKDVQVPVRMTGVYIFVWSNCGDFQDATVSGSVVVKNAYGFLPGNEYHKLPFYGWLSFIYILLALLWMGLCMYQWRQLFHIHYCVAAVIFLGLLEGFMWWIFFNDWNHSGLRGRFLFSVAILSSTVKSVFSYMLVLVASLGWGVTRPYLDHKTLLKVQATSGGYIVLDFIRGAVLSFRHSHSLPMSFVLLCLLPVALLNGGIFYWIFTALSSLMETLKERRQAEKLALFEKLWRILVAALLIASCTLIFLMCDLSRSISIRWHYQWFLTDGVSHILFLLVLMAMMYLWAPHSNSQRYAYSHPGKARGGDGKESGKDEWAAEDGSPGADDESFWDATHTEAPKALKAVQGSASTSEAA</sequence>
<feature type="transmembrane region" description="Helical" evidence="7">
    <location>
        <begin position="216"/>
        <end position="235"/>
    </location>
</feature>
<feature type="signal peptide" evidence="8">
    <location>
        <begin position="1"/>
        <end position="35"/>
    </location>
</feature>
<gene>
    <name evidence="10" type="ORF">PCOR1329_LOCUS67691</name>
</gene>
<feature type="transmembrane region" description="Helical" evidence="7">
    <location>
        <begin position="318"/>
        <end position="339"/>
    </location>
</feature>
<evidence type="ECO:0000256" key="4">
    <source>
        <dbReference type="ARBA" id="ARBA00022989"/>
    </source>
</evidence>
<protein>
    <recommendedName>
        <fullName evidence="9">GOST seven transmembrane domain-containing protein</fullName>
    </recommendedName>
</protein>
<evidence type="ECO:0000256" key="6">
    <source>
        <dbReference type="SAM" id="MobiDB-lite"/>
    </source>
</evidence>
<evidence type="ECO:0000313" key="11">
    <source>
        <dbReference type="Proteomes" id="UP001189429"/>
    </source>
</evidence>
<organism evidence="10 11">
    <name type="scientific">Prorocentrum cordatum</name>
    <dbReference type="NCBI Taxonomy" id="2364126"/>
    <lineage>
        <taxon>Eukaryota</taxon>
        <taxon>Sar</taxon>
        <taxon>Alveolata</taxon>
        <taxon>Dinophyceae</taxon>
        <taxon>Prorocentrales</taxon>
        <taxon>Prorocentraceae</taxon>
        <taxon>Prorocentrum</taxon>
    </lineage>
</organism>